<gene>
    <name evidence="1" type="ORF">FSB73_00795</name>
</gene>
<name>A0A5B8VH82_9BACT</name>
<dbReference type="AlphaFoldDB" id="A0A5B8VH82"/>
<keyword evidence="2" id="KW-1185">Reference proteome</keyword>
<reference evidence="1 2" key="1">
    <citation type="journal article" date="2017" name="Int. J. Syst. Evol. Microbiol.">
        <title>Arachidicoccus ginsenosidivorans sp. nov., with ginsenoside-converting activity isolated from ginseng cultivating soil.</title>
        <authorList>
            <person name="Siddiqi M.Z."/>
            <person name="Aslam Z."/>
            <person name="Im W.T."/>
        </authorList>
    </citation>
    <scope>NUCLEOTIDE SEQUENCE [LARGE SCALE GENOMIC DNA]</scope>
    <source>
        <strain evidence="1 2">Gsoil 809</strain>
    </source>
</reference>
<evidence type="ECO:0008006" key="3">
    <source>
        <dbReference type="Google" id="ProtNLM"/>
    </source>
</evidence>
<dbReference type="Proteomes" id="UP000321291">
    <property type="component" value="Chromosome"/>
</dbReference>
<organism evidence="1 2">
    <name type="scientific">Arachidicoccus ginsenosidivorans</name>
    <dbReference type="NCBI Taxonomy" id="496057"/>
    <lineage>
        <taxon>Bacteria</taxon>
        <taxon>Pseudomonadati</taxon>
        <taxon>Bacteroidota</taxon>
        <taxon>Chitinophagia</taxon>
        <taxon>Chitinophagales</taxon>
        <taxon>Chitinophagaceae</taxon>
        <taxon>Arachidicoccus</taxon>
    </lineage>
</organism>
<dbReference type="OrthoDB" id="9877311at2"/>
<proteinExistence type="predicted"/>
<dbReference type="KEGG" id="agi:FSB73_00795"/>
<dbReference type="EMBL" id="CP042434">
    <property type="protein sequence ID" value="QEC70461.1"/>
    <property type="molecule type" value="Genomic_DNA"/>
</dbReference>
<accession>A0A5B8VH82</accession>
<dbReference type="RefSeq" id="WP_146779725.1">
    <property type="nucleotide sequence ID" value="NZ_CP042434.1"/>
</dbReference>
<protein>
    <recommendedName>
        <fullName evidence="3">Nucleotidyl transferase AbiEii/AbiGii toxin family protein</fullName>
    </recommendedName>
</protein>
<evidence type="ECO:0000313" key="2">
    <source>
        <dbReference type="Proteomes" id="UP000321291"/>
    </source>
</evidence>
<evidence type="ECO:0000313" key="1">
    <source>
        <dbReference type="EMBL" id="QEC70461.1"/>
    </source>
</evidence>
<sequence length="163" mass="19276">MTAQSPNVPFAVRTVSPMHCLLEKMLLLHELYRIPEIPSRYIPGTSRHLYDIVHLYDKLQGEGVKIDWNLLNKLRMHRSRWLGRATTVYRESCHRKLCFIPPFRLLGPLMDDYRRLRKEVIFDPSWEFPVLIGRIQQINASLNGIQWPYLENDRHLALLTKTA</sequence>